<name>A0A8R1EIL9_CAEJA</name>
<dbReference type="Proteomes" id="UP000005237">
    <property type="component" value="Unassembled WGS sequence"/>
</dbReference>
<sequence length="69" mass="7820">MRIVYCKRRALPRPVASPGNSYSPITLRLTSFTTDIHAHSHRLSSRVSTPIVALSSCRLPDHCDLFYYS</sequence>
<reference evidence="2" key="1">
    <citation type="submission" date="2010-08" db="EMBL/GenBank/DDBJ databases">
        <authorList>
            <consortium name="Caenorhabditis japonica Sequencing Consortium"/>
            <person name="Wilson R.K."/>
        </authorList>
    </citation>
    <scope>NUCLEOTIDE SEQUENCE [LARGE SCALE GENOMIC DNA]</scope>
    <source>
        <strain evidence="2">DF5081</strain>
    </source>
</reference>
<dbReference type="AlphaFoldDB" id="A0A8R1EIL9"/>
<evidence type="ECO:0000313" key="1">
    <source>
        <dbReference type="EnsemblMetazoa" id="CJA34328.1"/>
    </source>
</evidence>
<organism evidence="1 2">
    <name type="scientific">Caenorhabditis japonica</name>
    <dbReference type="NCBI Taxonomy" id="281687"/>
    <lineage>
        <taxon>Eukaryota</taxon>
        <taxon>Metazoa</taxon>
        <taxon>Ecdysozoa</taxon>
        <taxon>Nematoda</taxon>
        <taxon>Chromadorea</taxon>
        <taxon>Rhabditida</taxon>
        <taxon>Rhabditina</taxon>
        <taxon>Rhabditomorpha</taxon>
        <taxon>Rhabditoidea</taxon>
        <taxon>Rhabditidae</taxon>
        <taxon>Peloderinae</taxon>
        <taxon>Caenorhabditis</taxon>
    </lineage>
</organism>
<protein>
    <submittedName>
        <fullName evidence="1">Uncharacterized protein</fullName>
    </submittedName>
</protein>
<accession>A0A8R1EIL9</accession>
<reference evidence="1" key="2">
    <citation type="submission" date="2022-06" db="UniProtKB">
        <authorList>
            <consortium name="EnsemblMetazoa"/>
        </authorList>
    </citation>
    <scope>IDENTIFICATION</scope>
    <source>
        <strain evidence="1">DF5081</strain>
    </source>
</reference>
<evidence type="ECO:0000313" key="2">
    <source>
        <dbReference type="Proteomes" id="UP000005237"/>
    </source>
</evidence>
<dbReference type="EnsemblMetazoa" id="CJA34328.1">
    <property type="protein sequence ID" value="CJA34328.1"/>
    <property type="gene ID" value="WBGene00210175"/>
</dbReference>
<keyword evidence="2" id="KW-1185">Reference proteome</keyword>
<proteinExistence type="predicted"/>